<dbReference type="AlphaFoldDB" id="A0A1H0GLY0"/>
<reference evidence="2 3" key="1">
    <citation type="submission" date="2016-11" db="EMBL/GenBank/DDBJ databases">
        <authorList>
            <person name="Varghese N."/>
            <person name="Submissions S."/>
        </authorList>
    </citation>
    <scope>NUCLEOTIDE SEQUENCE [LARGE SCALE GENOMIC DNA]</scope>
    <source>
        <strain evidence="2 3">DSM 29620</strain>
    </source>
</reference>
<dbReference type="EMBL" id="FQZZ01000002">
    <property type="protein sequence ID" value="SHJ89370.1"/>
    <property type="molecule type" value="Genomic_DNA"/>
</dbReference>
<keyword evidence="3" id="KW-1185">Reference proteome</keyword>
<protein>
    <submittedName>
        <fullName evidence="2">Calcineurin-like phosphoesterase superfamily protein</fullName>
    </submittedName>
</protein>
<feature type="compositionally biased region" description="Basic and acidic residues" evidence="1">
    <location>
        <begin position="177"/>
        <end position="188"/>
    </location>
</feature>
<dbReference type="RefSeq" id="WP_149787949.1">
    <property type="nucleotide sequence ID" value="NZ_FNIO01000003.1"/>
</dbReference>
<feature type="region of interest" description="Disordered" evidence="1">
    <location>
        <begin position="168"/>
        <end position="188"/>
    </location>
</feature>
<name>A0A1H0GLY0_9RHOB</name>
<proteinExistence type="predicted"/>
<evidence type="ECO:0000313" key="3">
    <source>
        <dbReference type="Proteomes" id="UP000324252"/>
    </source>
</evidence>
<evidence type="ECO:0000256" key="1">
    <source>
        <dbReference type="SAM" id="MobiDB-lite"/>
    </source>
</evidence>
<dbReference type="OrthoDB" id="5380073at2"/>
<dbReference type="InterPro" id="IPR029052">
    <property type="entry name" value="Metallo-depent_PP-like"/>
</dbReference>
<dbReference type="Gene3D" id="3.60.21.10">
    <property type="match status" value="1"/>
</dbReference>
<dbReference type="Proteomes" id="UP000324252">
    <property type="component" value="Unassembled WGS sequence"/>
</dbReference>
<organism evidence="2 3">
    <name type="scientific">Lutimaribacter pacificus</name>
    <dbReference type="NCBI Taxonomy" id="391948"/>
    <lineage>
        <taxon>Bacteria</taxon>
        <taxon>Pseudomonadati</taxon>
        <taxon>Pseudomonadota</taxon>
        <taxon>Alphaproteobacteria</taxon>
        <taxon>Rhodobacterales</taxon>
        <taxon>Roseobacteraceae</taxon>
        <taxon>Lutimaribacter</taxon>
    </lineage>
</organism>
<gene>
    <name evidence="2" type="ORF">SAMN05444142_102282</name>
</gene>
<evidence type="ECO:0000313" key="2">
    <source>
        <dbReference type="EMBL" id="SHJ89370.1"/>
    </source>
</evidence>
<dbReference type="SUPFAM" id="SSF56300">
    <property type="entry name" value="Metallo-dependent phosphatases"/>
    <property type="match status" value="1"/>
</dbReference>
<sequence length="188" mass="21127">MAHWYTADPHFGHEAILAHAARPFRSIEHMDATLIERMWSRVGPEDDLWIVGDFAFGPKAKDEGWLLGLFGQLPGARKHLITGNHDLAPTLALPWNSITPIAEVQDTEAERPITLCHYPMITWNHAREGALHFFGHVHANWRGSSNAVNVGVDVWDYAPVSAREAAARARSLPPNRHWQDAEPRAKAR</sequence>
<accession>A0A1H0GLY0</accession>